<dbReference type="OrthoDB" id="9784844at2"/>
<proteinExistence type="predicted"/>
<protein>
    <submittedName>
        <fullName evidence="2">Integral membrane protein</fullName>
    </submittedName>
</protein>
<dbReference type="AlphaFoldDB" id="A0A0R1QP69"/>
<dbReference type="PANTHER" id="PTHR40076">
    <property type="entry name" value="MEMBRANE PROTEIN-RELATED"/>
    <property type="match status" value="1"/>
</dbReference>
<evidence type="ECO:0000256" key="1">
    <source>
        <dbReference type="SAM" id="Phobius"/>
    </source>
</evidence>
<feature type="transmembrane region" description="Helical" evidence="1">
    <location>
        <begin position="68"/>
        <end position="86"/>
    </location>
</feature>
<comment type="caution">
    <text evidence="2">The sequence shown here is derived from an EMBL/GenBank/DDBJ whole genome shotgun (WGS) entry which is preliminary data.</text>
</comment>
<feature type="transmembrane region" description="Helical" evidence="1">
    <location>
        <begin position="37"/>
        <end position="56"/>
    </location>
</feature>
<dbReference type="Proteomes" id="UP000051790">
    <property type="component" value="Unassembled WGS sequence"/>
</dbReference>
<dbReference type="InterPro" id="IPR010380">
    <property type="entry name" value="DUF975"/>
</dbReference>
<gene>
    <name evidence="2" type="ORF">FD01_GL000458</name>
</gene>
<evidence type="ECO:0000313" key="2">
    <source>
        <dbReference type="EMBL" id="KRL46316.1"/>
    </source>
</evidence>
<keyword evidence="1" id="KW-0472">Membrane</keyword>
<reference evidence="2 3" key="1">
    <citation type="journal article" date="2015" name="Genome Announc.">
        <title>Expanding the biotechnology potential of lactobacilli through comparative genomics of 213 strains and associated genera.</title>
        <authorList>
            <person name="Sun Z."/>
            <person name="Harris H.M."/>
            <person name="McCann A."/>
            <person name="Guo C."/>
            <person name="Argimon S."/>
            <person name="Zhang W."/>
            <person name="Yang X."/>
            <person name="Jeffery I.B."/>
            <person name="Cooney J.C."/>
            <person name="Kagawa T.F."/>
            <person name="Liu W."/>
            <person name="Song Y."/>
            <person name="Salvetti E."/>
            <person name="Wrobel A."/>
            <person name="Rasinkangas P."/>
            <person name="Parkhill J."/>
            <person name="Rea M.C."/>
            <person name="O'Sullivan O."/>
            <person name="Ritari J."/>
            <person name="Douillard F.P."/>
            <person name="Paul Ross R."/>
            <person name="Yang R."/>
            <person name="Briner A.E."/>
            <person name="Felis G.E."/>
            <person name="de Vos W.M."/>
            <person name="Barrangou R."/>
            <person name="Klaenhammer T.R."/>
            <person name="Caufield P.W."/>
            <person name="Cui Y."/>
            <person name="Zhang H."/>
            <person name="O'Toole P.W."/>
        </authorList>
    </citation>
    <scope>NUCLEOTIDE SEQUENCE [LARGE SCALE GENOMIC DNA]</scope>
    <source>
        <strain evidence="2 3">DSM 13343</strain>
    </source>
</reference>
<dbReference type="Pfam" id="PF06161">
    <property type="entry name" value="DUF975"/>
    <property type="match status" value="1"/>
</dbReference>
<dbReference type="PANTHER" id="PTHR40076:SF1">
    <property type="entry name" value="MEMBRANE PROTEIN"/>
    <property type="match status" value="1"/>
</dbReference>
<name>A0A0R1QP69_9LACO</name>
<sequence>MTRAELKQAAKARLKGKWGWAVGFHFVAVFFANVVGWLTFGIITLMVTAGIAFTFLKFMDDREQDRNIFSNIFSAFTSGQPVAVFLNTLLSAIFIGLWSMLLVVPGIIKALAYSQTNYILKDMQAAGTKVTPTGAIAASRQLMVGHKGEYFLLQLSFIGWALVATLTFGIGFLWLAPYIQATNAAYYRNLAGDQFTQPAL</sequence>
<dbReference type="RefSeq" id="WP_056963140.1">
    <property type="nucleotide sequence ID" value="NZ_AZEU01000108.1"/>
</dbReference>
<organism evidence="2 3">
    <name type="scientific">Lacticaseibacillus manihotivorans DSM 13343 = JCM 12514</name>
    <dbReference type="NCBI Taxonomy" id="1423769"/>
    <lineage>
        <taxon>Bacteria</taxon>
        <taxon>Bacillati</taxon>
        <taxon>Bacillota</taxon>
        <taxon>Bacilli</taxon>
        <taxon>Lactobacillales</taxon>
        <taxon>Lactobacillaceae</taxon>
        <taxon>Lacticaseibacillus</taxon>
    </lineage>
</organism>
<accession>A0A0R1QP69</accession>
<dbReference type="PATRIC" id="fig|1423769.4.peg.490"/>
<evidence type="ECO:0000313" key="3">
    <source>
        <dbReference type="Proteomes" id="UP000051790"/>
    </source>
</evidence>
<feature type="transmembrane region" description="Helical" evidence="1">
    <location>
        <begin position="150"/>
        <end position="176"/>
    </location>
</feature>
<keyword evidence="1" id="KW-0812">Transmembrane</keyword>
<dbReference type="EMBL" id="AZEU01000108">
    <property type="protein sequence ID" value="KRL46316.1"/>
    <property type="molecule type" value="Genomic_DNA"/>
</dbReference>
<keyword evidence="3" id="KW-1185">Reference proteome</keyword>
<feature type="transmembrane region" description="Helical" evidence="1">
    <location>
        <begin position="92"/>
        <end position="113"/>
    </location>
</feature>
<keyword evidence="1" id="KW-1133">Transmembrane helix</keyword>